<feature type="chain" id="PRO_5031014643" description="Lipoprotein" evidence="1">
    <location>
        <begin position="21"/>
        <end position="142"/>
    </location>
</feature>
<organism evidence="2 3">
    <name type="scientific">Pseudomonas multiresinivorans</name>
    <dbReference type="NCBI Taxonomy" id="95301"/>
    <lineage>
        <taxon>Bacteria</taxon>
        <taxon>Pseudomonadati</taxon>
        <taxon>Pseudomonadota</taxon>
        <taxon>Gammaproteobacteria</taxon>
        <taxon>Pseudomonadales</taxon>
        <taxon>Pseudomonadaceae</taxon>
        <taxon>Pseudomonas</taxon>
    </lineage>
</organism>
<evidence type="ECO:0000313" key="3">
    <source>
        <dbReference type="Proteomes" id="UP000502549"/>
    </source>
</evidence>
<evidence type="ECO:0000313" key="2">
    <source>
        <dbReference type="EMBL" id="QJP08714.1"/>
    </source>
</evidence>
<gene>
    <name evidence="2" type="ORF">G4G71_12795</name>
</gene>
<evidence type="ECO:0008006" key="4">
    <source>
        <dbReference type="Google" id="ProtNLM"/>
    </source>
</evidence>
<name>A0A7Z3BL43_9PSED</name>
<dbReference type="RefSeq" id="WP_169938077.1">
    <property type="nucleotide sequence ID" value="NZ_CP048833.1"/>
</dbReference>
<evidence type="ECO:0000256" key="1">
    <source>
        <dbReference type="SAM" id="SignalP"/>
    </source>
</evidence>
<proteinExistence type="predicted"/>
<protein>
    <recommendedName>
        <fullName evidence="4">Lipoprotein</fullName>
    </recommendedName>
</protein>
<dbReference type="Proteomes" id="UP000502549">
    <property type="component" value="Chromosome"/>
</dbReference>
<reference evidence="2 3" key="1">
    <citation type="submission" date="2020-02" db="EMBL/GenBank/DDBJ databases">
        <title>Complete genome sequence of Pseudomonas multiresinivorans ORNL1.</title>
        <authorList>
            <person name="Podar M."/>
        </authorList>
    </citation>
    <scope>NUCLEOTIDE SEQUENCE [LARGE SCALE GENOMIC DNA]</scope>
    <source>
        <strain evidence="3">populi</strain>
    </source>
</reference>
<keyword evidence="1" id="KW-0732">Signal</keyword>
<dbReference type="KEGG" id="pmui:G4G71_12795"/>
<dbReference type="AlphaFoldDB" id="A0A7Z3BL43"/>
<sequence length="142" mass="15768">MSAKSILLTGTLTFSLSLLAGCGHYFQSIPDIMDAGDWKGRPLQEAVDTFGKPTDVVKDDQNNSVARWIYAEQFTRTQGYNELSAGPTAGSVTVTPHSYQENYGKECRLELTFNSQNIITDFKTWKSVGDACNSYSFSYPKK</sequence>
<accession>A0A7Z3BL43</accession>
<dbReference type="EMBL" id="CP048833">
    <property type="protein sequence ID" value="QJP08714.1"/>
    <property type="molecule type" value="Genomic_DNA"/>
</dbReference>
<dbReference type="PROSITE" id="PS51257">
    <property type="entry name" value="PROKAR_LIPOPROTEIN"/>
    <property type="match status" value="1"/>
</dbReference>
<keyword evidence="3" id="KW-1185">Reference proteome</keyword>
<feature type="signal peptide" evidence="1">
    <location>
        <begin position="1"/>
        <end position="20"/>
    </location>
</feature>